<keyword evidence="8" id="KW-0472">Membrane</keyword>
<dbReference type="RefSeq" id="WP_378070281.1">
    <property type="nucleotide sequence ID" value="NZ_JBHSBL010000020.1"/>
</dbReference>
<keyword evidence="5 10" id="KW-0560">Oxidoreductase</keyword>
<dbReference type="EC" id="1.6.5.9" evidence="2"/>
<evidence type="ECO:0000256" key="5">
    <source>
        <dbReference type="ARBA" id="ARBA00023002"/>
    </source>
</evidence>
<keyword evidence="8" id="KW-1133">Transmembrane helix</keyword>
<accession>A0ABV8J2J5</accession>
<dbReference type="Pfam" id="PF07992">
    <property type="entry name" value="Pyr_redox_2"/>
    <property type="match status" value="1"/>
</dbReference>
<evidence type="ECO:0000313" key="11">
    <source>
        <dbReference type="Proteomes" id="UP001595867"/>
    </source>
</evidence>
<evidence type="ECO:0000259" key="9">
    <source>
        <dbReference type="Pfam" id="PF07992"/>
    </source>
</evidence>
<dbReference type="PRINTS" id="PR00411">
    <property type="entry name" value="PNDRDTASEI"/>
</dbReference>
<comment type="similarity">
    <text evidence="1">Belongs to the NADH dehydrogenase family.</text>
</comment>
<reference evidence="11" key="1">
    <citation type="journal article" date="2019" name="Int. J. Syst. Evol. Microbiol.">
        <title>The Global Catalogue of Microorganisms (GCM) 10K type strain sequencing project: providing services to taxonomists for standard genome sequencing and annotation.</title>
        <authorList>
            <consortium name="The Broad Institute Genomics Platform"/>
            <consortium name="The Broad Institute Genome Sequencing Center for Infectious Disease"/>
            <person name="Wu L."/>
            <person name="Ma J."/>
        </authorList>
    </citation>
    <scope>NUCLEOTIDE SEQUENCE [LARGE SCALE GENOMIC DNA]</scope>
    <source>
        <strain evidence="11">TBRC 5832</strain>
    </source>
</reference>
<evidence type="ECO:0000256" key="8">
    <source>
        <dbReference type="SAM" id="Phobius"/>
    </source>
</evidence>
<organism evidence="10 11">
    <name type="scientific">Actinoplanes subglobosus</name>
    <dbReference type="NCBI Taxonomy" id="1547892"/>
    <lineage>
        <taxon>Bacteria</taxon>
        <taxon>Bacillati</taxon>
        <taxon>Actinomycetota</taxon>
        <taxon>Actinomycetes</taxon>
        <taxon>Micromonosporales</taxon>
        <taxon>Micromonosporaceae</taxon>
        <taxon>Actinoplanes</taxon>
    </lineage>
</organism>
<evidence type="ECO:0000256" key="3">
    <source>
        <dbReference type="ARBA" id="ARBA00022630"/>
    </source>
</evidence>
<proteinExistence type="inferred from homology"/>
<dbReference type="EMBL" id="JBHSBL010000020">
    <property type="protein sequence ID" value="MFC4069398.1"/>
    <property type="molecule type" value="Genomic_DNA"/>
</dbReference>
<keyword evidence="4" id="KW-0274">FAD</keyword>
<dbReference type="PRINTS" id="PR00368">
    <property type="entry name" value="FADPNR"/>
</dbReference>
<evidence type="ECO:0000256" key="7">
    <source>
        <dbReference type="ARBA" id="ARBA00047599"/>
    </source>
</evidence>
<evidence type="ECO:0000256" key="1">
    <source>
        <dbReference type="ARBA" id="ARBA00005272"/>
    </source>
</evidence>
<protein>
    <recommendedName>
        <fullName evidence="2">NADH:ubiquinone reductase (non-electrogenic)</fullName>
        <ecNumber evidence="2">1.6.5.9</ecNumber>
    </recommendedName>
</protein>
<dbReference type="PANTHER" id="PTHR43706:SF47">
    <property type="entry name" value="EXTERNAL NADH-UBIQUINONE OXIDOREDUCTASE 1, MITOCHONDRIAL-RELATED"/>
    <property type="match status" value="1"/>
</dbReference>
<feature type="domain" description="FAD/NAD(P)-binding" evidence="9">
    <location>
        <begin position="4"/>
        <end position="332"/>
    </location>
</feature>
<comment type="catalytic activity">
    <reaction evidence="7">
        <text>a quinone + NADH + H(+) = a quinol + NAD(+)</text>
        <dbReference type="Rhea" id="RHEA:46160"/>
        <dbReference type="ChEBI" id="CHEBI:15378"/>
        <dbReference type="ChEBI" id="CHEBI:24646"/>
        <dbReference type="ChEBI" id="CHEBI:57540"/>
        <dbReference type="ChEBI" id="CHEBI:57945"/>
        <dbReference type="ChEBI" id="CHEBI:132124"/>
        <dbReference type="EC" id="1.6.5.9"/>
    </reaction>
</comment>
<dbReference type="InterPro" id="IPR023753">
    <property type="entry name" value="FAD/NAD-binding_dom"/>
</dbReference>
<name>A0ABV8J2J5_9ACTN</name>
<evidence type="ECO:0000256" key="4">
    <source>
        <dbReference type="ARBA" id="ARBA00022827"/>
    </source>
</evidence>
<evidence type="ECO:0000256" key="6">
    <source>
        <dbReference type="ARBA" id="ARBA00023027"/>
    </source>
</evidence>
<dbReference type="InterPro" id="IPR045024">
    <property type="entry name" value="NDH-2"/>
</dbReference>
<dbReference type="Gene3D" id="3.50.50.100">
    <property type="match status" value="1"/>
</dbReference>
<comment type="caution">
    <text evidence="10">The sequence shown here is derived from an EMBL/GenBank/DDBJ whole genome shotgun (WGS) entry which is preliminary data.</text>
</comment>
<evidence type="ECO:0000256" key="2">
    <source>
        <dbReference type="ARBA" id="ARBA00012637"/>
    </source>
</evidence>
<dbReference type="PANTHER" id="PTHR43706">
    <property type="entry name" value="NADH DEHYDROGENASE"/>
    <property type="match status" value="1"/>
</dbReference>
<dbReference type="SUPFAM" id="SSF51905">
    <property type="entry name" value="FAD/NAD(P)-binding domain"/>
    <property type="match status" value="2"/>
</dbReference>
<dbReference type="Proteomes" id="UP001595867">
    <property type="component" value="Unassembled WGS sequence"/>
</dbReference>
<dbReference type="GO" id="GO:0016491">
    <property type="term" value="F:oxidoreductase activity"/>
    <property type="evidence" value="ECO:0007669"/>
    <property type="project" value="UniProtKB-KW"/>
</dbReference>
<feature type="transmembrane region" description="Helical" evidence="8">
    <location>
        <begin position="375"/>
        <end position="395"/>
    </location>
</feature>
<evidence type="ECO:0000313" key="10">
    <source>
        <dbReference type="EMBL" id="MFC4069398.1"/>
    </source>
</evidence>
<dbReference type="InterPro" id="IPR036188">
    <property type="entry name" value="FAD/NAD-bd_sf"/>
</dbReference>
<gene>
    <name evidence="10" type="ORF">ACFO0C_31125</name>
</gene>
<keyword evidence="6" id="KW-0520">NAD</keyword>
<sequence>MSHRVVVVGAGFGGLFAIKALRHADVEITLINGTAYHLFQPLLYQVATGILSEGEVAPPIREVLRKQKNVDVRLGWVQDVDVEAKVVSVAGPGIDYTVPYDTLIVAAGASQSYFGNDQFADHAPGMKSVDDALELRARIFGAFEVADLHTDPETIERWMTFVVVGAGPTGTEMAGQIAELAHRNLVGQFRHIDSRKARILLVDAVGAVLNTFGDQLSAKAERQLDKLGVEVRTNTMVVGVDAGSIEVESNGERERIPAMTKVWAAGVAAPPLAARLAAATGAKTDRAGRILVEPDTSLPGHPEIFALGDMMNLAGADGKPLPGVAQVAIQSGRHAADQIKRRLAGKETGQPFRYFDKGSLATISRFSAVASIGKVHLAGFPAWVVWVAVHLFYLVGFKNRVTAVLHWFVSFLGRGRSERVSTQQQAFARQAIRAYGDPFRRASEEPDKVG</sequence>
<keyword evidence="11" id="KW-1185">Reference proteome</keyword>
<keyword evidence="3" id="KW-0285">Flavoprotein</keyword>
<keyword evidence="8" id="KW-0812">Transmembrane</keyword>